<keyword evidence="6 8" id="KW-0472">Membrane</keyword>
<keyword evidence="7 8" id="KW-0998">Cell outer membrane</keyword>
<evidence type="ECO:0000256" key="5">
    <source>
        <dbReference type="ARBA" id="ARBA00023077"/>
    </source>
</evidence>
<accession>A0A0S2F8P6</accession>
<evidence type="ECO:0000256" key="7">
    <source>
        <dbReference type="ARBA" id="ARBA00023237"/>
    </source>
</evidence>
<evidence type="ECO:0000256" key="3">
    <source>
        <dbReference type="ARBA" id="ARBA00022452"/>
    </source>
</evidence>
<organism evidence="13 14">
    <name type="scientific">Lysobacter antibioticus</name>
    <dbReference type="NCBI Taxonomy" id="84531"/>
    <lineage>
        <taxon>Bacteria</taxon>
        <taxon>Pseudomonadati</taxon>
        <taxon>Pseudomonadota</taxon>
        <taxon>Gammaproteobacteria</taxon>
        <taxon>Lysobacterales</taxon>
        <taxon>Lysobacteraceae</taxon>
        <taxon>Lysobacter</taxon>
    </lineage>
</organism>
<feature type="domain" description="TonB-dependent receptor-like beta-barrel" evidence="11">
    <location>
        <begin position="361"/>
        <end position="881"/>
    </location>
</feature>
<evidence type="ECO:0000256" key="8">
    <source>
        <dbReference type="PROSITE-ProRule" id="PRU01360"/>
    </source>
</evidence>
<evidence type="ECO:0000256" key="4">
    <source>
        <dbReference type="ARBA" id="ARBA00022692"/>
    </source>
</evidence>
<comment type="similarity">
    <text evidence="8 9">Belongs to the TonB-dependent receptor family.</text>
</comment>
<dbReference type="Gene3D" id="2.40.170.20">
    <property type="entry name" value="TonB-dependent receptor, beta-barrel domain"/>
    <property type="match status" value="1"/>
</dbReference>
<dbReference type="InterPro" id="IPR000531">
    <property type="entry name" value="Beta-barrel_TonB"/>
</dbReference>
<evidence type="ECO:0000313" key="14">
    <source>
        <dbReference type="Proteomes" id="UP000060787"/>
    </source>
</evidence>
<dbReference type="InterPro" id="IPR012910">
    <property type="entry name" value="Plug_dom"/>
</dbReference>
<dbReference type="InterPro" id="IPR039426">
    <property type="entry name" value="TonB-dep_rcpt-like"/>
</dbReference>
<dbReference type="Gene3D" id="2.170.130.10">
    <property type="entry name" value="TonB-dependent receptor, plug domain"/>
    <property type="match status" value="1"/>
</dbReference>
<dbReference type="eggNOG" id="COG1629">
    <property type="taxonomic scope" value="Bacteria"/>
</dbReference>
<dbReference type="GO" id="GO:0009279">
    <property type="term" value="C:cell outer membrane"/>
    <property type="evidence" value="ECO:0007669"/>
    <property type="project" value="UniProtKB-SubCell"/>
</dbReference>
<dbReference type="InterPro" id="IPR037066">
    <property type="entry name" value="Plug_dom_sf"/>
</dbReference>
<feature type="signal peptide" evidence="10">
    <location>
        <begin position="1"/>
        <end position="27"/>
    </location>
</feature>
<protein>
    <submittedName>
        <fullName evidence="13">TonB-dependent receptor family protein</fullName>
    </submittedName>
</protein>
<evidence type="ECO:0000259" key="11">
    <source>
        <dbReference type="Pfam" id="PF00593"/>
    </source>
</evidence>
<dbReference type="Proteomes" id="UP000060787">
    <property type="component" value="Chromosome"/>
</dbReference>
<dbReference type="InterPro" id="IPR010104">
    <property type="entry name" value="TonB_rcpt_bac"/>
</dbReference>
<evidence type="ECO:0000256" key="2">
    <source>
        <dbReference type="ARBA" id="ARBA00022448"/>
    </source>
</evidence>
<dbReference type="PANTHER" id="PTHR40980">
    <property type="entry name" value="PLUG DOMAIN-CONTAINING PROTEIN"/>
    <property type="match status" value="1"/>
</dbReference>
<dbReference type="PATRIC" id="fig|84531.8.peg.1781"/>
<evidence type="ECO:0000256" key="1">
    <source>
        <dbReference type="ARBA" id="ARBA00004571"/>
    </source>
</evidence>
<dbReference type="KEGG" id="lab:LA76x_1755"/>
<dbReference type="InterPro" id="IPR036942">
    <property type="entry name" value="Beta-barrel_TonB_sf"/>
</dbReference>
<keyword evidence="14" id="KW-1185">Reference proteome</keyword>
<dbReference type="CDD" id="cd01347">
    <property type="entry name" value="ligand_gated_channel"/>
    <property type="match status" value="1"/>
</dbReference>
<dbReference type="EMBL" id="CP011129">
    <property type="protein sequence ID" value="ALN79908.1"/>
    <property type="molecule type" value="Genomic_DNA"/>
</dbReference>
<dbReference type="PANTHER" id="PTHR40980:SF3">
    <property type="entry name" value="TONB-DEPENDENT RECEPTOR-LIKE BETA-BARREL DOMAIN-CONTAINING PROTEIN"/>
    <property type="match status" value="1"/>
</dbReference>
<feature type="domain" description="TonB-dependent receptor plug" evidence="12">
    <location>
        <begin position="72"/>
        <end position="174"/>
    </location>
</feature>
<evidence type="ECO:0000313" key="13">
    <source>
        <dbReference type="EMBL" id="ALN79908.1"/>
    </source>
</evidence>
<dbReference type="STRING" id="84531.LA76x_1755"/>
<dbReference type="SUPFAM" id="SSF56935">
    <property type="entry name" value="Porins"/>
    <property type="match status" value="1"/>
</dbReference>
<keyword evidence="10" id="KW-0732">Signal</keyword>
<name>A0A0S2F8P6_LYSAN</name>
<keyword evidence="2 8" id="KW-0813">Transport</keyword>
<dbReference type="AlphaFoldDB" id="A0A0S2F8P6"/>
<evidence type="ECO:0000256" key="9">
    <source>
        <dbReference type="RuleBase" id="RU003357"/>
    </source>
</evidence>
<proteinExistence type="inferred from homology"/>
<sequence>MSETPKLAALAAACLLGIASMSQRAHAQNSPVETAAGNATEPTAVPGVTDLDRIEVVGIRGSLERSSDRKKEEKSISDTISAEDVGKFPDANIADALQRVTGVQITRTSGGEGRFVSIRGLNSQFNLTTFNGRVLATDNAGRDFSFDVMPAEALSRVTVYKSPTASQIEGSIGGLVELSTFDPMSRPGLHFNGSFSGLYDEASSDTTPRLGFVASNTFKDNTVGVFGGLYYYKRKWRSDTFESFARSTETTDSNGDGVRNDRVDGRGAFPGIVSYQVKTGDRERLSWVGGLTWEPNDRLKSTVDAFYSRYDTPETSYSYNVNFYSNDGWGRFANATLAPWNGGGVNRYLITSFDLDNTPLEIGTDSKERKVDLYQVGWNTRFHATDKLTAVFDLAYSVADRPNSGKSYFTVAGVNGGRYHYEATSPVPSVTCVLPDGRSCLDVSNDEIGLHFMEPKGESTRDEAFSTRVDLDYTTYFGDVMVVLEGGLFYSSRQKDKQYYASPSGCGYCGFGDTLGEAGIDAVVPFPDGGYRAGLVGGRNRWPALDANALFAAAIKLRGQDYFNATIAPRLQQRSSSLIEEDQYGAYLQANFSGERWDGNAGLRYVRTDLVSKGHTQELLALVPIPNSTNYTPTFSDVRPFGVDHNYDDWLPSANFTYRFNDRLQLRAAASRAITRPTFLQLGVDVNYEINSYPPRVTRNGNPTLEAIRSDAFDLSLEWYGDEGAAASVAAFYKNIDGFITSGLFPETILGQTFQVTAPLNGDTAKLKGLEAAYQYMFPSGFGGQINYTYVDSKAEVTINGARKTTTLDGVSRNTLNLQAIYEKGPIAARLSYSYRDKYVACSVCGPVNTPATTAASGFLDFSGSYQFNDAVTAFLQIYNITEEEEHTYAMDKRFTTFYEPYARRFELGVRVAF</sequence>
<evidence type="ECO:0000256" key="6">
    <source>
        <dbReference type="ARBA" id="ARBA00023136"/>
    </source>
</evidence>
<dbReference type="Pfam" id="PF07715">
    <property type="entry name" value="Plug"/>
    <property type="match status" value="1"/>
</dbReference>
<reference evidence="13 14" key="1">
    <citation type="journal article" date="2015" name="BMC Genomics">
        <title>Comparative genomics and metabolic profiling of the genus Lysobacter.</title>
        <authorList>
            <person name="de Bruijn I."/>
            <person name="Cheng X."/>
            <person name="de Jager V."/>
            <person name="Exposito R.G."/>
            <person name="Watrous J."/>
            <person name="Patel N."/>
            <person name="Postma J."/>
            <person name="Dorrestein P.C."/>
            <person name="Kobayashi D."/>
            <person name="Raaijmakers J.M."/>
        </authorList>
    </citation>
    <scope>NUCLEOTIDE SEQUENCE [LARGE SCALE GENOMIC DNA]</scope>
    <source>
        <strain evidence="13 14">76</strain>
    </source>
</reference>
<feature type="chain" id="PRO_5006597322" evidence="10">
    <location>
        <begin position="28"/>
        <end position="914"/>
    </location>
</feature>
<dbReference type="PROSITE" id="PS52016">
    <property type="entry name" value="TONB_DEPENDENT_REC_3"/>
    <property type="match status" value="1"/>
</dbReference>
<keyword evidence="13" id="KW-0675">Receptor</keyword>
<keyword evidence="3 8" id="KW-1134">Transmembrane beta strand</keyword>
<evidence type="ECO:0000259" key="12">
    <source>
        <dbReference type="Pfam" id="PF07715"/>
    </source>
</evidence>
<dbReference type="Pfam" id="PF00593">
    <property type="entry name" value="TonB_dep_Rec_b-barrel"/>
    <property type="match status" value="1"/>
</dbReference>
<dbReference type="NCBIfam" id="TIGR01782">
    <property type="entry name" value="TonB-Xanth-Caul"/>
    <property type="match status" value="1"/>
</dbReference>
<comment type="subcellular location">
    <subcellularLocation>
        <location evidence="1 8">Cell outer membrane</location>
        <topology evidence="1 8">Multi-pass membrane protein</topology>
    </subcellularLocation>
</comment>
<keyword evidence="4 8" id="KW-0812">Transmembrane</keyword>
<keyword evidence="5 9" id="KW-0798">TonB box</keyword>
<evidence type="ECO:0000256" key="10">
    <source>
        <dbReference type="SAM" id="SignalP"/>
    </source>
</evidence>
<dbReference type="RefSeq" id="WP_057917374.1">
    <property type="nucleotide sequence ID" value="NZ_CP011129.1"/>
</dbReference>
<gene>
    <name evidence="13" type="ORF">LA76x_1755</name>
</gene>